<evidence type="ECO:0000256" key="5">
    <source>
        <dbReference type="ARBA" id="ARBA00022801"/>
    </source>
</evidence>
<dbReference type="GO" id="GO:0004519">
    <property type="term" value="F:endonuclease activity"/>
    <property type="evidence" value="ECO:0007669"/>
    <property type="project" value="UniProtKB-KW"/>
</dbReference>
<dbReference type="PROSITE" id="PS00141">
    <property type="entry name" value="ASP_PROTEASE"/>
    <property type="match status" value="1"/>
</dbReference>
<dbReference type="PANTHER" id="PTHR37984">
    <property type="entry name" value="PROTEIN CBG26694"/>
    <property type="match status" value="1"/>
</dbReference>
<dbReference type="InterPro" id="IPR021109">
    <property type="entry name" value="Peptidase_aspartic_dom_sf"/>
</dbReference>
<keyword evidence="2" id="KW-0548">Nucleotidyltransferase</keyword>
<feature type="region of interest" description="Disordered" evidence="7">
    <location>
        <begin position="1"/>
        <end position="29"/>
    </location>
</feature>
<dbReference type="InterPro" id="IPR001995">
    <property type="entry name" value="Peptidase_A2_cat"/>
</dbReference>
<protein>
    <submittedName>
        <fullName evidence="10">Uncharacterized protein LOC117238883</fullName>
    </submittedName>
</protein>
<keyword evidence="9" id="KW-1185">Reference proteome</keyword>
<keyword evidence="6" id="KW-0175">Coiled coil</keyword>
<dbReference type="Gene3D" id="4.10.60.10">
    <property type="entry name" value="Zinc finger, CCHC-type"/>
    <property type="match status" value="1"/>
</dbReference>
<name>A0A6J3L654_9HYME</name>
<evidence type="ECO:0000256" key="6">
    <source>
        <dbReference type="SAM" id="Coils"/>
    </source>
</evidence>
<reference evidence="10" key="1">
    <citation type="submission" date="2025-08" db="UniProtKB">
        <authorList>
            <consortium name="RefSeq"/>
        </authorList>
    </citation>
    <scope>IDENTIFICATION</scope>
    <source>
        <tissue evidence="10">Muscle</tissue>
    </source>
</reference>
<evidence type="ECO:0000259" key="8">
    <source>
        <dbReference type="PROSITE" id="PS50175"/>
    </source>
</evidence>
<evidence type="ECO:0000256" key="2">
    <source>
        <dbReference type="ARBA" id="ARBA00022695"/>
    </source>
</evidence>
<dbReference type="GO" id="GO:0008270">
    <property type="term" value="F:zinc ion binding"/>
    <property type="evidence" value="ECO:0007669"/>
    <property type="project" value="InterPro"/>
</dbReference>
<accession>A0A6J3L654</accession>
<evidence type="ECO:0000313" key="10">
    <source>
        <dbReference type="RefSeq" id="XP_033359981.1"/>
    </source>
</evidence>
<dbReference type="InterPro" id="IPR001878">
    <property type="entry name" value="Znf_CCHC"/>
</dbReference>
<dbReference type="SUPFAM" id="SSF50630">
    <property type="entry name" value="Acid proteases"/>
    <property type="match status" value="1"/>
</dbReference>
<proteinExistence type="predicted"/>
<keyword evidence="4" id="KW-0255">Endonuclease</keyword>
<dbReference type="GO" id="GO:0004190">
    <property type="term" value="F:aspartic-type endopeptidase activity"/>
    <property type="evidence" value="ECO:0007669"/>
    <property type="project" value="InterPro"/>
</dbReference>
<feature type="compositionally biased region" description="Acidic residues" evidence="7">
    <location>
        <begin position="10"/>
        <end position="20"/>
    </location>
</feature>
<dbReference type="GO" id="GO:0006508">
    <property type="term" value="P:proteolysis"/>
    <property type="evidence" value="ECO:0007669"/>
    <property type="project" value="InterPro"/>
</dbReference>
<dbReference type="SUPFAM" id="SSF57756">
    <property type="entry name" value="Retrovirus zinc finger-like domains"/>
    <property type="match status" value="1"/>
</dbReference>
<dbReference type="KEGG" id="bvk:117238883"/>
<feature type="coiled-coil region" evidence="6">
    <location>
        <begin position="520"/>
        <end position="551"/>
    </location>
</feature>
<keyword evidence="3" id="KW-0540">Nuclease</keyword>
<dbReference type="GO" id="GO:0003676">
    <property type="term" value="F:nucleic acid binding"/>
    <property type="evidence" value="ECO:0007669"/>
    <property type="project" value="InterPro"/>
</dbReference>
<dbReference type="InterPro" id="IPR050951">
    <property type="entry name" value="Retrovirus_Pol_polyprotein"/>
</dbReference>
<sequence length="639" mass="73129">MDGNDRSSEEESDDESEDEEDKKNARGYKKDTRRMYQDRAECCRRACVGSTLSFKDVEDALESFSGNRGENVERWFESFEEVADTCMWSGSAKIFASFECHARTWHELKRGLVKEFSRKVNSRQVHQKLEETKKESDEACLAYMYRMLEIASHVDMEEEAKVEYIVDGIIDDENNKAILYGATSIKELRKRLVMYEEQKSRRAKSIVKPAKTQKNGKPSQSVDAMKKRRCFICDSEDHLSAKCPERGEGVRCFECSGFGHIAARCTARPKETCVVSRSEKGKYVKEVAIDDCRFVALVDTGSDLTFIRSDEYARLGSPPLGKCKFKFDGFGSAGNETWGEFTKVMTVDGCKLPITLHVVSNKILMKHGLLLGTDFLDQVELRVKRGEVTFLRLDEQTNKDVSDVFRINVVEQTDETDLTHVQELHYREAIRDIIKGYRPEKKRDVGITAKIVLKSDKPVARRPRRLAPRGNGQHGDQVQKHLNSTVNRSTGKTPFQLLVGVEMQVREEAKVRKLIDEEWAARFEEQRRELREDAKRKIAATQEENRRSYNKRRKSAKQYRRGDLVAIKRTQFGAGLKLGGRFLGPYRVARAMRNDRYTVEKVGEHEGPAHTSTTADFMKPWVLNAESDASDDSEIEGNI</sequence>
<dbReference type="SMART" id="SM00343">
    <property type="entry name" value="ZnF_C2HC"/>
    <property type="match status" value="2"/>
</dbReference>
<feature type="domain" description="Peptidase A2" evidence="8">
    <location>
        <begin position="294"/>
        <end position="332"/>
    </location>
</feature>
<dbReference type="Gene3D" id="2.40.70.10">
    <property type="entry name" value="Acid Proteases"/>
    <property type="match status" value="1"/>
</dbReference>
<dbReference type="AlphaFoldDB" id="A0A6J3L654"/>
<keyword evidence="5" id="KW-0378">Hydrolase</keyword>
<dbReference type="InterPro" id="IPR001969">
    <property type="entry name" value="Aspartic_peptidase_AS"/>
</dbReference>
<organism evidence="9 10">
    <name type="scientific">Bombus vosnesenskii</name>
    <dbReference type="NCBI Taxonomy" id="207650"/>
    <lineage>
        <taxon>Eukaryota</taxon>
        <taxon>Metazoa</taxon>
        <taxon>Ecdysozoa</taxon>
        <taxon>Arthropoda</taxon>
        <taxon>Hexapoda</taxon>
        <taxon>Insecta</taxon>
        <taxon>Pterygota</taxon>
        <taxon>Neoptera</taxon>
        <taxon>Endopterygota</taxon>
        <taxon>Hymenoptera</taxon>
        <taxon>Apocrita</taxon>
        <taxon>Aculeata</taxon>
        <taxon>Apoidea</taxon>
        <taxon>Anthophila</taxon>
        <taxon>Apidae</taxon>
        <taxon>Bombus</taxon>
        <taxon>Pyrobombus</taxon>
    </lineage>
</organism>
<dbReference type="Proteomes" id="UP000504631">
    <property type="component" value="Unplaced"/>
</dbReference>
<dbReference type="CDD" id="cd00303">
    <property type="entry name" value="retropepsin_like"/>
    <property type="match status" value="1"/>
</dbReference>
<dbReference type="GO" id="GO:0016779">
    <property type="term" value="F:nucleotidyltransferase activity"/>
    <property type="evidence" value="ECO:0007669"/>
    <property type="project" value="UniProtKB-KW"/>
</dbReference>
<evidence type="ECO:0000313" key="9">
    <source>
        <dbReference type="Proteomes" id="UP000504631"/>
    </source>
</evidence>
<gene>
    <name evidence="10" type="primary">LOC117238883</name>
</gene>
<dbReference type="PROSITE" id="PS50175">
    <property type="entry name" value="ASP_PROT_RETROV"/>
    <property type="match status" value="1"/>
</dbReference>
<keyword evidence="1" id="KW-0808">Transferase</keyword>
<evidence type="ECO:0000256" key="1">
    <source>
        <dbReference type="ARBA" id="ARBA00022679"/>
    </source>
</evidence>
<evidence type="ECO:0000256" key="3">
    <source>
        <dbReference type="ARBA" id="ARBA00022722"/>
    </source>
</evidence>
<dbReference type="InterPro" id="IPR036875">
    <property type="entry name" value="Znf_CCHC_sf"/>
</dbReference>
<dbReference type="PANTHER" id="PTHR37984:SF5">
    <property type="entry name" value="PROTEIN NYNRIN-LIKE"/>
    <property type="match status" value="1"/>
</dbReference>
<evidence type="ECO:0000256" key="7">
    <source>
        <dbReference type="SAM" id="MobiDB-lite"/>
    </source>
</evidence>
<evidence type="ECO:0000256" key="4">
    <source>
        <dbReference type="ARBA" id="ARBA00022759"/>
    </source>
</evidence>
<dbReference type="RefSeq" id="XP_033359981.1">
    <property type="nucleotide sequence ID" value="XM_033504090.1"/>
</dbReference>
<dbReference type="GeneID" id="117238883"/>